<evidence type="ECO:0000259" key="1">
    <source>
        <dbReference type="Pfam" id="PF00078"/>
    </source>
</evidence>
<name>A0A7M5V1C4_9CNID</name>
<evidence type="ECO:0000313" key="4">
    <source>
        <dbReference type="Proteomes" id="UP000594262"/>
    </source>
</evidence>
<dbReference type="AlphaFoldDB" id="A0A7M5V1C4"/>
<dbReference type="PANTHER" id="PTHR33064">
    <property type="entry name" value="POL PROTEIN"/>
    <property type="match status" value="1"/>
</dbReference>
<organism evidence="3 4">
    <name type="scientific">Clytia hemisphaerica</name>
    <dbReference type="NCBI Taxonomy" id="252671"/>
    <lineage>
        <taxon>Eukaryota</taxon>
        <taxon>Metazoa</taxon>
        <taxon>Cnidaria</taxon>
        <taxon>Hydrozoa</taxon>
        <taxon>Hydroidolina</taxon>
        <taxon>Leptothecata</taxon>
        <taxon>Obeliida</taxon>
        <taxon>Clytiidae</taxon>
        <taxon>Clytia</taxon>
    </lineage>
</organism>
<dbReference type="InterPro" id="IPR043128">
    <property type="entry name" value="Rev_trsase/Diguanyl_cyclase"/>
</dbReference>
<keyword evidence="4" id="KW-1185">Reference proteome</keyword>
<dbReference type="Pfam" id="PF17919">
    <property type="entry name" value="RT_RNaseH_2"/>
    <property type="match status" value="1"/>
</dbReference>
<feature type="domain" description="Reverse transcriptase/retrotransposon-derived protein RNase H-like" evidence="2">
    <location>
        <begin position="138"/>
        <end position="215"/>
    </location>
</feature>
<dbReference type="Gene3D" id="3.30.70.270">
    <property type="match status" value="2"/>
</dbReference>
<dbReference type="Proteomes" id="UP000594262">
    <property type="component" value="Unplaced"/>
</dbReference>
<dbReference type="InterPro" id="IPR000477">
    <property type="entry name" value="RT_dom"/>
</dbReference>
<dbReference type="InterPro" id="IPR051320">
    <property type="entry name" value="Viral_Replic_Matur_Polypro"/>
</dbReference>
<dbReference type="Pfam" id="PF00078">
    <property type="entry name" value="RVT_1"/>
    <property type="match status" value="1"/>
</dbReference>
<dbReference type="FunFam" id="3.30.70.270:FF:000020">
    <property type="entry name" value="Transposon Tf2-6 polyprotein-like Protein"/>
    <property type="match status" value="1"/>
</dbReference>
<dbReference type="OrthoDB" id="6755728at2759"/>
<sequence length="268" mass="31026">MMYSFDEDPAALEDVFRNELWDFVSIFTDDIFIYSDTFEKHLEHIQTIFKRLRDAGLKTKRKKCHFCVPVLNFLGHEVSAEGIKPKVDNVRKLLDAKKPKTTKEVQSFLGLTDYYRRVVPGYSEIARPLYKCIPKFQWGGEQDKAWQTLIERLTNPPLFESPDFNKEFILNTDASGLAFGYVLSQTSGDDKPHLIRYGGRVLRNAEIPYTISEIQSISRRTFLHNIYGSSTPDSCVAIPRFEWTLVQMGCSASEVFFRDPLQERSEEQ</sequence>
<protein>
    <recommendedName>
        <fullName evidence="5">Reverse transcriptase domain-containing protein</fullName>
    </recommendedName>
</protein>
<evidence type="ECO:0008006" key="5">
    <source>
        <dbReference type="Google" id="ProtNLM"/>
    </source>
</evidence>
<dbReference type="PANTHER" id="PTHR33064:SF37">
    <property type="entry name" value="RIBONUCLEASE H"/>
    <property type="match status" value="1"/>
</dbReference>
<dbReference type="InterPro" id="IPR041577">
    <property type="entry name" value="RT_RNaseH_2"/>
</dbReference>
<dbReference type="SUPFAM" id="SSF56672">
    <property type="entry name" value="DNA/RNA polymerases"/>
    <property type="match status" value="1"/>
</dbReference>
<dbReference type="EnsemblMetazoa" id="CLYHEMT004643.1">
    <property type="protein sequence ID" value="CLYHEMP004643.1"/>
    <property type="gene ID" value="CLYHEMG004643"/>
</dbReference>
<proteinExistence type="predicted"/>
<evidence type="ECO:0000259" key="2">
    <source>
        <dbReference type="Pfam" id="PF17919"/>
    </source>
</evidence>
<evidence type="ECO:0000313" key="3">
    <source>
        <dbReference type="EnsemblMetazoa" id="CLYHEMP004643.1"/>
    </source>
</evidence>
<feature type="domain" description="Reverse transcriptase" evidence="1">
    <location>
        <begin position="23"/>
        <end position="78"/>
    </location>
</feature>
<accession>A0A7M5V1C4</accession>
<dbReference type="InterPro" id="IPR043502">
    <property type="entry name" value="DNA/RNA_pol_sf"/>
</dbReference>
<reference evidence="3" key="1">
    <citation type="submission" date="2021-01" db="UniProtKB">
        <authorList>
            <consortium name="EnsemblMetazoa"/>
        </authorList>
    </citation>
    <scope>IDENTIFICATION</scope>
</reference>